<dbReference type="Gene3D" id="2.60.40.10">
    <property type="entry name" value="Immunoglobulins"/>
    <property type="match status" value="1"/>
</dbReference>
<sequence>MNTIFLFTLIFHILLFITLTLPSSTASSGSWQILHNSIGIPAMHMQLLHTDHVVMFDRTDFGLSNLSLPNGMCRHFKNGNVSRTDCTAHAIEYDVASNKVRGLFLQSEVWCSSASVMADGMLVQTGGFNEGERKVRTYIPCSNSSCEWKEIDGGLNVKRWYSTNHALPDGRQIIIGGQGQFNYEFFPKSSNDKDTYSLPFLVETYDKFVQNNLYPFVFLNLDGNLFIFANNRAILFNYKNNTVVRIYPTIPDGGNPRCYPSTGSAVMLPLKNLESKNIEAEVLICGGAPIGSWQQTREGQFWEALRTCARIKITDPNAMWKMEDMPRGRVMNDMVMLPNGNVLIINGAALGTAGWEQAVNPVLNPFLYKPENENGSRFEVLNPTTIPRMYHSSTVLLRDGRVIVGGSNPHQYYEYKTSFYPTELSLEAFSPPYLDPMFAPLRPKILEPSSQANLTYGKYFRMSFQVNGTLVTDSVYVTMLAPPFNTHSFSMNQRLLVLTTTEVNTTGNSTYEFNVRTPISSVLAPLGFYIIFVVHQEIPSEGIWIRISD</sequence>
<dbReference type="InterPro" id="IPR009880">
    <property type="entry name" value="Glyoxal_oxidase_N"/>
</dbReference>
<dbReference type="OrthoDB" id="2019572at2759"/>
<name>A0A6A5M3G2_LUPAL</name>
<evidence type="ECO:0000313" key="3">
    <source>
        <dbReference type="EMBL" id="KAE9586727.1"/>
    </source>
</evidence>
<feature type="domain" description="Galactose oxidase-like Early set" evidence="2">
    <location>
        <begin position="442"/>
        <end position="547"/>
    </location>
</feature>
<keyword evidence="4" id="KW-1185">Reference proteome</keyword>
<evidence type="ECO:0000259" key="2">
    <source>
        <dbReference type="Pfam" id="PF09118"/>
    </source>
</evidence>
<dbReference type="InterPro" id="IPR013783">
    <property type="entry name" value="Ig-like_fold"/>
</dbReference>
<dbReference type="Proteomes" id="UP000447434">
    <property type="component" value="Chromosome 23"/>
</dbReference>
<dbReference type="PANTHER" id="PTHR32208:SF62">
    <property type="entry name" value="OXIDASE, PUTATIVE, EXPRESSED-RELATED"/>
    <property type="match status" value="1"/>
</dbReference>
<comment type="caution">
    <text evidence="3">The sequence shown here is derived from an EMBL/GenBank/DDBJ whole genome shotgun (WGS) entry which is preliminary data.</text>
</comment>
<dbReference type="SUPFAM" id="SSF81296">
    <property type="entry name" value="E set domains"/>
    <property type="match status" value="1"/>
</dbReference>
<dbReference type="SUPFAM" id="SSF50965">
    <property type="entry name" value="Galactose oxidase, central domain"/>
    <property type="match status" value="1"/>
</dbReference>
<dbReference type="AlphaFoldDB" id="A0A6A5M3G2"/>
<dbReference type="PANTHER" id="PTHR32208">
    <property type="entry name" value="SECRETED PROTEIN-RELATED"/>
    <property type="match status" value="1"/>
</dbReference>
<dbReference type="CDD" id="cd02851">
    <property type="entry name" value="E_set_GO_C"/>
    <property type="match status" value="1"/>
</dbReference>
<dbReference type="InterPro" id="IPR037293">
    <property type="entry name" value="Gal_Oxidase_central_sf"/>
</dbReference>
<dbReference type="EMBL" id="WOCE01000023">
    <property type="protein sequence ID" value="KAE9586727.1"/>
    <property type="molecule type" value="Genomic_DNA"/>
</dbReference>
<dbReference type="Pfam" id="PF07250">
    <property type="entry name" value="Glyoxal_oxid_N"/>
    <property type="match status" value="1"/>
</dbReference>
<dbReference type="InterPro" id="IPR011043">
    <property type="entry name" value="Gal_Oxase/kelch_b-propeller"/>
</dbReference>
<gene>
    <name evidence="3" type="ORF">Lalb_Chr23g0266291</name>
</gene>
<dbReference type="InterPro" id="IPR014756">
    <property type="entry name" value="Ig_E-set"/>
</dbReference>
<protein>
    <submittedName>
        <fullName evidence="3">Putative galactose oxidase</fullName>
    </submittedName>
</protein>
<proteinExistence type="predicted"/>
<dbReference type="Gene3D" id="2.130.10.80">
    <property type="entry name" value="Galactose oxidase/kelch, beta-propeller"/>
    <property type="match status" value="1"/>
</dbReference>
<dbReference type="InterPro" id="IPR015202">
    <property type="entry name" value="GO-like_E_set"/>
</dbReference>
<evidence type="ECO:0000259" key="1">
    <source>
        <dbReference type="Pfam" id="PF07250"/>
    </source>
</evidence>
<dbReference type="Pfam" id="PF09118">
    <property type="entry name" value="GO-like_E_set"/>
    <property type="match status" value="1"/>
</dbReference>
<reference evidence="4" key="1">
    <citation type="journal article" date="2020" name="Nat. Commun.">
        <title>Genome sequence of the cluster root forming white lupin.</title>
        <authorList>
            <person name="Hufnagel B."/>
            <person name="Marques A."/>
            <person name="Soriano A."/>
            <person name="Marques L."/>
            <person name="Divol F."/>
            <person name="Doumas P."/>
            <person name="Sallet E."/>
            <person name="Mancinotti D."/>
            <person name="Carrere S."/>
            <person name="Marande W."/>
            <person name="Arribat S."/>
            <person name="Keller J."/>
            <person name="Huneau C."/>
            <person name="Blein T."/>
            <person name="Aime D."/>
            <person name="Laguerre M."/>
            <person name="Taylor J."/>
            <person name="Schubert V."/>
            <person name="Nelson M."/>
            <person name="Geu-Flores F."/>
            <person name="Crespi M."/>
            <person name="Gallardo-Guerrero K."/>
            <person name="Delaux P.-M."/>
            <person name="Salse J."/>
            <person name="Berges H."/>
            <person name="Guyot R."/>
            <person name="Gouzy J."/>
            <person name="Peret B."/>
        </authorList>
    </citation>
    <scope>NUCLEOTIDE SEQUENCE [LARGE SCALE GENOMIC DNA]</scope>
    <source>
        <strain evidence="4">cv. Amiga</strain>
    </source>
</reference>
<feature type="domain" description="Glyoxal oxidase N-terminal" evidence="1">
    <location>
        <begin position="43"/>
        <end position="433"/>
    </location>
</feature>
<accession>A0A6A5M3G2</accession>
<evidence type="ECO:0000313" key="4">
    <source>
        <dbReference type="Proteomes" id="UP000447434"/>
    </source>
</evidence>
<organism evidence="3 4">
    <name type="scientific">Lupinus albus</name>
    <name type="common">White lupine</name>
    <name type="synonym">Lupinus termis</name>
    <dbReference type="NCBI Taxonomy" id="3870"/>
    <lineage>
        <taxon>Eukaryota</taxon>
        <taxon>Viridiplantae</taxon>
        <taxon>Streptophyta</taxon>
        <taxon>Embryophyta</taxon>
        <taxon>Tracheophyta</taxon>
        <taxon>Spermatophyta</taxon>
        <taxon>Magnoliopsida</taxon>
        <taxon>eudicotyledons</taxon>
        <taxon>Gunneridae</taxon>
        <taxon>Pentapetalae</taxon>
        <taxon>rosids</taxon>
        <taxon>fabids</taxon>
        <taxon>Fabales</taxon>
        <taxon>Fabaceae</taxon>
        <taxon>Papilionoideae</taxon>
        <taxon>50 kb inversion clade</taxon>
        <taxon>genistoids sensu lato</taxon>
        <taxon>core genistoids</taxon>
        <taxon>Genisteae</taxon>
        <taxon>Lupinus</taxon>
    </lineage>
</organism>